<dbReference type="EMBL" id="NBNE01000770">
    <property type="protein sequence ID" value="OWZ17342.1"/>
    <property type="molecule type" value="Genomic_DNA"/>
</dbReference>
<keyword evidence="3" id="KW-1185">Reference proteome</keyword>
<proteinExistence type="predicted"/>
<name>A0A225WIE7_9STRA</name>
<sequence>MILPDVESSSGRAVIGSIDDDSGVCPRRLPADDVNSGLTDWGDTVNAQQPPASTQYQGEKASKEALVQQMSRLMTTTMNMKLTTSRSQELAFLPDLTEPSVTVLDYEGSNVKNPVLTDEQQQ</sequence>
<comment type="caution">
    <text evidence="2">The sequence shown here is derived from an EMBL/GenBank/DDBJ whole genome shotgun (WGS) entry which is preliminary data.</text>
</comment>
<feature type="region of interest" description="Disordered" evidence="1">
    <location>
        <begin position="1"/>
        <end position="60"/>
    </location>
</feature>
<evidence type="ECO:0000256" key="1">
    <source>
        <dbReference type="SAM" id="MobiDB-lite"/>
    </source>
</evidence>
<protein>
    <recommendedName>
        <fullName evidence="4">Eukaryotic/viral aspartic protease</fullName>
    </recommendedName>
</protein>
<dbReference type="Proteomes" id="UP000198211">
    <property type="component" value="Unassembled WGS sequence"/>
</dbReference>
<evidence type="ECO:0000313" key="2">
    <source>
        <dbReference type="EMBL" id="OWZ17342.1"/>
    </source>
</evidence>
<feature type="compositionally biased region" description="Polar residues" evidence="1">
    <location>
        <begin position="45"/>
        <end position="57"/>
    </location>
</feature>
<evidence type="ECO:0008006" key="4">
    <source>
        <dbReference type="Google" id="ProtNLM"/>
    </source>
</evidence>
<organism evidence="2 3">
    <name type="scientific">Phytophthora megakarya</name>
    <dbReference type="NCBI Taxonomy" id="4795"/>
    <lineage>
        <taxon>Eukaryota</taxon>
        <taxon>Sar</taxon>
        <taxon>Stramenopiles</taxon>
        <taxon>Oomycota</taxon>
        <taxon>Peronosporomycetes</taxon>
        <taxon>Peronosporales</taxon>
        <taxon>Peronosporaceae</taxon>
        <taxon>Phytophthora</taxon>
    </lineage>
</organism>
<evidence type="ECO:0000313" key="3">
    <source>
        <dbReference type="Proteomes" id="UP000198211"/>
    </source>
</evidence>
<dbReference type="AlphaFoldDB" id="A0A225WIE7"/>
<gene>
    <name evidence="2" type="ORF">PHMEG_0008724</name>
</gene>
<accession>A0A225WIE7</accession>
<dbReference type="OrthoDB" id="129547at2759"/>
<reference evidence="3" key="1">
    <citation type="submission" date="2017-03" db="EMBL/GenBank/DDBJ databases">
        <title>Phytopthora megakarya and P. palmivora, two closely related causual agents of cacao black pod achieved similar genome size and gene model numbers by different mechanisms.</title>
        <authorList>
            <person name="Ali S."/>
            <person name="Shao J."/>
            <person name="Larry D.J."/>
            <person name="Kronmiller B."/>
            <person name="Shen D."/>
            <person name="Strem M.D."/>
            <person name="Melnick R.L."/>
            <person name="Guiltinan M.J."/>
            <person name="Tyler B.M."/>
            <person name="Meinhardt L.W."/>
            <person name="Bailey B.A."/>
        </authorList>
    </citation>
    <scope>NUCLEOTIDE SEQUENCE [LARGE SCALE GENOMIC DNA]</scope>
    <source>
        <strain evidence="3">zdho120</strain>
    </source>
</reference>